<organism evidence="4 5">
    <name type="scientific">Flavonifractor hominis</name>
    <dbReference type="NCBI Taxonomy" id="3133178"/>
    <lineage>
        <taxon>Bacteria</taxon>
        <taxon>Bacillati</taxon>
        <taxon>Bacillota</taxon>
        <taxon>Clostridia</taxon>
        <taxon>Eubacteriales</taxon>
        <taxon>Oscillospiraceae</taxon>
        <taxon>Flavonifractor</taxon>
    </lineage>
</organism>
<comment type="similarity">
    <text evidence="1">Belongs to the SfsA family.</text>
</comment>
<sequence length="227" mass="25526">MQYQHVHKGIFLERPNRFIAHVVIDGRTERVHVKNTGRCRELLVPGATVYLEESGNLARKTRYDLIAVEKGTRLINMDAQAPNQVFAEWAQSGSFLKGLTLLRPEMTWGRSRFDFYWELSTRRRGFVEIKGVTLEENGHARFPDAPTERGVKHLEELIACRAEGYEAAVCFVLQMDGMVDFSPNDITHPAFGATLRRAAAAGVEIMARQCVVTPDSLSIAGEVPVRL</sequence>
<proteinExistence type="inferred from homology"/>
<protein>
    <recommendedName>
        <fullName evidence="1">Sugar fermentation stimulation protein homolog</fullName>
    </recommendedName>
</protein>
<dbReference type="Proteomes" id="UP001440599">
    <property type="component" value="Unassembled WGS sequence"/>
</dbReference>
<evidence type="ECO:0000313" key="5">
    <source>
        <dbReference type="Proteomes" id="UP001440599"/>
    </source>
</evidence>
<dbReference type="InterPro" id="IPR041465">
    <property type="entry name" value="SfsA_N"/>
</dbReference>
<reference evidence="4 5" key="1">
    <citation type="submission" date="2024-03" db="EMBL/GenBank/DDBJ databases">
        <title>Human intestinal bacterial collection.</title>
        <authorList>
            <person name="Pauvert C."/>
            <person name="Hitch T.C.A."/>
            <person name="Clavel T."/>
        </authorList>
    </citation>
    <scope>NUCLEOTIDE SEQUENCE [LARGE SCALE GENOMIC DNA]</scope>
    <source>
        <strain evidence="4 5">CLA-AP-H34</strain>
    </source>
</reference>
<evidence type="ECO:0000259" key="3">
    <source>
        <dbReference type="Pfam" id="PF17746"/>
    </source>
</evidence>
<evidence type="ECO:0000259" key="2">
    <source>
        <dbReference type="Pfam" id="PF03749"/>
    </source>
</evidence>
<name>A0ABV1ER30_9FIRM</name>
<dbReference type="Pfam" id="PF17746">
    <property type="entry name" value="SfsA_N"/>
    <property type="match status" value="1"/>
</dbReference>
<dbReference type="PANTHER" id="PTHR30545">
    <property type="entry name" value="SUGAR FERMENTATION STIMULATION PROTEIN A"/>
    <property type="match status" value="1"/>
</dbReference>
<evidence type="ECO:0000256" key="1">
    <source>
        <dbReference type="HAMAP-Rule" id="MF_00095"/>
    </source>
</evidence>
<dbReference type="EMBL" id="JBBMFT010000003">
    <property type="protein sequence ID" value="MEQ2456066.1"/>
    <property type="molecule type" value="Genomic_DNA"/>
</dbReference>
<dbReference type="InterPro" id="IPR040452">
    <property type="entry name" value="SfsA_C"/>
</dbReference>
<dbReference type="Gene3D" id="3.40.1350.60">
    <property type="match status" value="1"/>
</dbReference>
<comment type="caution">
    <text evidence="4">The sequence shown here is derived from an EMBL/GenBank/DDBJ whole genome shotgun (WGS) entry which is preliminary data.</text>
</comment>
<dbReference type="Pfam" id="PF03749">
    <property type="entry name" value="SfsA"/>
    <property type="match status" value="1"/>
</dbReference>
<keyword evidence="5" id="KW-1185">Reference proteome</keyword>
<accession>A0ABV1ER30</accession>
<feature type="domain" description="Sugar fermentation stimulation protein C-terminal" evidence="2">
    <location>
        <begin position="80"/>
        <end position="215"/>
    </location>
</feature>
<dbReference type="RefSeq" id="WP_349139645.1">
    <property type="nucleotide sequence ID" value="NZ_JBBMFT010000003.1"/>
</dbReference>
<dbReference type="HAMAP" id="MF_00095">
    <property type="entry name" value="SfsA"/>
    <property type="match status" value="1"/>
</dbReference>
<gene>
    <name evidence="1 4" type="primary">sfsA</name>
    <name evidence="4" type="ORF">WMO45_05980</name>
</gene>
<evidence type="ECO:0000313" key="4">
    <source>
        <dbReference type="EMBL" id="MEQ2456066.1"/>
    </source>
</evidence>
<dbReference type="CDD" id="cd22359">
    <property type="entry name" value="SfsA-like_bacterial"/>
    <property type="match status" value="1"/>
</dbReference>
<dbReference type="NCBIfam" id="TIGR00230">
    <property type="entry name" value="sfsA"/>
    <property type="match status" value="1"/>
</dbReference>
<feature type="domain" description="SfsA N-terminal OB" evidence="3">
    <location>
        <begin position="12"/>
        <end position="76"/>
    </location>
</feature>
<dbReference type="InterPro" id="IPR005224">
    <property type="entry name" value="SfsA"/>
</dbReference>
<dbReference type="PANTHER" id="PTHR30545:SF2">
    <property type="entry name" value="SUGAR FERMENTATION STIMULATION PROTEIN A"/>
    <property type="match status" value="1"/>
</dbReference>
<dbReference type="Gene3D" id="2.40.50.580">
    <property type="match status" value="1"/>
</dbReference>